<keyword evidence="4" id="KW-1185">Reference proteome</keyword>
<dbReference type="Gene3D" id="3.20.20.190">
    <property type="entry name" value="Phosphatidylinositol (PI) phosphodiesterase"/>
    <property type="match status" value="1"/>
</dbReference>
<evidence type="ECO:0000313" key="3">
    <source>
        <dbReference type="EMBL" id="KAL0060677.1"/>
    </source>
</evidence>
<evidence type="ECO:0000313" key="4">
    <source>
        <dbReference type="Proteomes" id="UP001437256"/>
    </source>
</evidence>
<dbReference type="CDD" id="cd08586">
    <property type="entry name" value="PI-PLCc_BcPLC_like"/>
    <property type="match status" value="1"/>
</dbReference>
<comment type="caution">
    <text evidence="3">The sequence shown here is derived from an EMBL/GenBank/DDBJ whole genome shotgun (WGS) entry which is preliminary data.</text>
</comment>
<evidence type="ECO:0000259" key="2">
    <source>
        <dbReference type="Pfam" id="PF00388"/>
    </source>
</evidence>
<dbReference type="EMBL" id="JBBXMP010000166">
    <property type="protein sequence ID" value="KAL0060677.1"/>
    <property type="molecule type" value="Genomic_DNA"/>
</dbReference>
<accession>A0ABR2ZG78</accession>
<feature type="chain" id="PRO_5045673475" description="Phosphatidylinositol-specific phospholipase C X domain-containing protein" evidence="1">
    <location>
        <begin position="23"/>
        <end position="388"/>
    </location>
</feature>
<dbReference type="InterPro" id="IPR051057">
    <property type="entry name" value="PI-PLC_domain"/>
</dbReference>
<name>A0ABR2ZG78_9AGAR</name>
<dbReference type="SUPFAM" id="SSF51695">
    <property type="entry name" value="PLC-like phosphodiesterases"/>
    <property type="match status" value="1"/>
</dbReference>
<dbReference type="Pfam" id="PF00388">
    <property type="entry name" value="PI-PLC-X"/>
    <property type="match status" value="1"/>
</dbReference>
<dbReference type="PANTHER" id="PTHR13593:SF116">
    <property type="entry name" value="PLC-LIKE PHOSPHODIESTERASE"/>
    <property type="match status" value="1"/>
</dbReference>
<dbReference type="InterPro" id="IPR017946">
    <property type="entry name" value="PLC-like_Pdiesterase_TIM-brl"/>
</dbReference>
<evidence type="ECO:0000256" key="1">
    <source>
        <dbReference type="SAM" id="SignalP"/>
    </source>
</evidence>
<organism evidence="3 4">
    <name type="scientific">Marasmius tenuissimus</name>
    <dbReference type="NCBI Taxonomy" id="585030"/>
    <lineage>
        <taxon>Eukaryota</taxon>
        <taxon>Fungi</taxon>
        <taxon>Dikarya</taxon>
        <taxon>Basidiomycota</taxon>
        <taxon>Agaricomycotina</taxon>
        <taxon>Agaricomycetes</taxon>
        <taxon>Agaricomycetidae</taxon>
        <taxon>Agaricales</taxon>
        <taxon>Marasmiineae</taxon>
        <taxon>Marasmiaceae</taxon>
        <taxon>Marasmius</taxon>
    </lineage>
</organism>
<proteinExistence type="predicted"/>
<dbReference type="PANTHER" id="PTHR13593">
    <property type="match status" value="1"/>
</dbReference>
<feature type="signal peptide" evidence="1">
    <location>
        <begin position="1"/>
        <end position="22"/>
    </location>
</feature>
<gene>
    <name evidence="3" type="ORF">AAF712_012554</name>
</gene>
<dbReference type="PROSITE" id="PS50007">
    <property type="entry name" value="PIPLC_X_DOMAIN"/>
    <property type="match status" value="1"/>
</dbReference>
<feature type="domain" description="Phosphatidylinositol-specific phospholipase C X" evidence="2">
    <location>
        <begin position="108"/>
        <end position="229"/>
    </location>
</feature>
<dbReference type="InterPro" id="IPR000909">
    <property type="entry name" value="PLipase_C_PInositol-sp_X_dom"/>
</dbReference>
<keyword evidence="1" id="KW-0732">Signal</keyword>
<dbReference type="Proteomes" id="UP001437256">
    <property type="component" value="Unassembled WGS sequence"/>
</dbReference>
<reference evidence="3 4" key="1">
    <citation type="submission" date="2024-05" db="EMBL/GenBank/DDBJ databases">
        <title>A draft genome resource for the thread blight pathogen Marasmius tenuissimus strain MS-2.</title>
        <authorList>
            <person name="Yulfo-Soto G.E."/>
            <person name="Baruah I.K."/>
            <person name="Amoako-Attah I."/>
            <person name="Bukari Y."/>
            <person name="Meinhardt L.W."/>
            <person name="Bailey B.A."/>
            <person name="Cohen S.P."/>
        </authorList>
    </citation>
    <scope>NUCLEOTIDE SEQUENCE [LARGE SCALE GENOMIC DNA]</scope>
    <source>
        <strain evidence="3 4">MS-2</strain>
    </source>
</reference>
<sequence>MKALEVSLLILGIVNHIPYSVAQSQQTLAQDALSDILGRGAPILGSDMGCGQDSPTCDWMAKVPDETQIVHMNLPGTHDAATWNYSQATQDSLIRYTGSDIPPAKVFRCQEHSLFDMLNGGIRVFDLRYSWNPGNDTVGFYHGAALLAPTTRIEDVFFGFYSWLDAHPTETILVSMNYEGGPRRENTAELQEHIYNLFESPLAKRYWMQTNGRLGTLGEARGKIILLQRFAYSLLPGDLTNRVGIALPPDLWTDNGPNIELVYNQDEDRIAYIEDFYEPHPPTNEPPDNRAEINILWKFNATIAHLERAGDSSNETTKDQLFITFASAENNEEHVFPKIMALGNGTLTTGVNQRLLEWLGEKRGQRRGIVMLDFFDTVPGLVEAVIDL</sequence>
<protein>
    <recommendedName>
        <fullName evidence="2">Phosphatidylinositol-specific phospholipase C X domain-containing protein</fullName>
    </recommendedName>
</protein>